<dbReference type="Proteomes" id="UP000215005">
    <property type="component" value="Chromosome"/>
</dbReference>
<dbReference type="PANTHER" id="PTHR11709:SF394">
    <property type="entry name" value="FI03373P-RELATED"/>
    <property type="match status" value="1"/>
</dbReference>
<dbReference type="InterPro" id="IPR002355">
    <property type="entry name" value="Cu_oxidase_Cu_BS"/>
</dbReference>
<dbReference type="PROSITE" id="PS51257">
    <property type="entry name" value="PROKAR_LIPOPROTEIN"/>
    <property type="match status" value="1"/>
</dbReference>
<evidence type="ECO:0000256" key="1">
    <source>
        <dbReference type="ARBA" id="ARBA00022723"/>
    </source>
</evidence>
<dbReference type="CDD" id="cd13896">
    <property type="entry name" value="CuRO_3_CopA"/>
    <property type="match status" value="1"/>
</dbReference>
<dbReference type="RefSeq" id="WP_017618280.1">
    <property type="nucleotide sequence ID" value="NZ_ANBG01000160.1"/>
</dbReference>
<dbReference type="InterPro" id="IPR006311">
    <property type="entry name" value="TAT_signal"/>
</dbReference>
<keyword evidence="1" id="KW-0479">Metal-binding</keyword>
<evidence type="ECO:0000259" key="4">
    <source>
        <dbReference type="Pfam" id="PF00394"/>
    </source>
</evidence>
<dbReference type="AlphaFoldDB" id="A0A223S8J5"/>
<dbReference type="CDD" id="cd13870">
    <property type="entry name" value="CuRO_2_CopA_like_1"/>
    <property type="match status" value="1"/>
</dbReference>
<accession>A0A223S8J5</accession>
<dbReference type="CDD" id="cd13861">
    <property type="entry name" value="CuRO_1_CumA_like"/>
    <property type="match status" value="1"/>
</dbReference>
<protein>
    <submittedName>
        <fullName evidence="7">Copper oxidase</fullName>
    </submittedName>
</protein>
<dbReference type="InterPro" id="IPR045087">
    <property type="entry name" value="Cu-oxidase_fam"/>
</dbReference>
<feature type="domain" description="Plastocyanin-like" evidence="4">
    <location>
        <begin position="251"/>
        <end position="349"/>
    </location>
</feature>
<dbReference type="Pfam" id="PF07732">
    <property type="entry name" value="Cu-oxidase_3"/>
    <property type="match status" value="1"/>
</dbReference>
<dbReference type="PROSITE" id="PS00080">
    <property type="entry name" value="MULTICOPPER_OXIDASE2"/>
    <property type="match status" value="1"/>
</dbReference>
<dbReference type="SUPFAM" id="SSF49503">
    <property type="entry name" value="Cupredoxins"/>
    <property type="match status" value="3"/>
</dbReference>
<feature type="domain" description="Plastocyanin-like" evidence="5">
    <location>
        <begin position="386"/>
        <end position="503"/>
    </location>
</feature>
<dbReference type="InterPro" id="IPR033138">
    <property type="entry name" value="Cu_oxidase_CS"/>
</dbReference>
<dbReference type="GO" id="GO:0005507">
    <property type="term" value="F:copper ion binding"/>
    <property type="evidence" value="ECO:0007669"/>
    <property type="project" value="InterPro"/>
</dbReference>
<dbReference type="Gene3D" id="2.60.40.420">
    <property type="entry name" value="Cupredoxins - blue copper proteins"/>
    <property type="match status" value="3"/>
</dbReference>
<dbReference type="InterPro" id="IPR011706">
    <property type="entry name" value="Cu-oxidase_C"/>
</dbReference>
<dbReference type="KEGG" id="ngv:CDO52_17825"/>
<name>A0A223S8J5_9ACTN</name>
<dbReference type="GO" id="GO:0016491">
    <property type="term" value="F:oxidoreductase activity"/>
    <property type="evidence" value="ECO:0007669"/>
    <property type="project" value="UniProtKB-KW"/>
</dbReference>
<dbReference type="InterPro" id="IPR001117">
    <property type="entry name" value="Cu-oxidase_2nd"/>
</dbReference>
<proteinExistence type="predicted"/>
<dbReference type="InterPro" id="IPR034279">
    <property type="entry name" value="CuRO_3_CopA"/>
</dbReference>
<dbReference type="InterPro" id="IPR011707">
    <property type="entry name" value="Cu-oxidase-like_N"/>
</dbReference>
<gene>
    <name evidence="7" type="ORF">CDO52_17825</name>
</gene>
<evidence type="ECO:0000313" key="8">
    <source>
        <dbReference type="Proteomes" id="UP000215005"/>
    </source>
</evidence>
<keyword evidence="8" id="KW-1185">Reference proteome</keyword>
<evidence type="ECO:0000256" key="3">
    <source>
        <dbReference type="ARBA" id="ARBA00023008"/>
    </source>
</evidence>
<dbReference type="OrthoDB" id="345021at2"/>
<dbReference type="EMBL" id="CP022753">
    <property type="protein sequence ID" value="ASU84409.1"/>
    <property type="molecule type" value="Genomic_DNA"/>
</dbReference>
<dbReference type="PROSITE" id="PS51318">
    <property type="entry name" value="TAT"/>
    <property type="match status" value="1"/>
</dbReference>
<feature type="domain" description="Plastocyanin-like" evidence="6">
    <location>
        <begin position="72"/>
        <end position="174"/>
    </location>
</feature>
<keyword evidence="3" id="KW-0186">Copper</keyword>
<evidence type="ECO:0000313" key="7">
    <source>
        <dbReference type="EMBL" id="ASU84409.1"/>
    </source>
</evidence>
<sequence length="505" mass="54399">MPNISRRTFIGGGTALSGLGLLSACGRGDASPTLVKPTDDIVGAVEKKRPSTGRERKFSLSAVESDLDIGGRSVRTWSLGDALPGEELRLTAGDTLNATLDNRLPEATSIHWHGLAVRNDMDGVPHVTQAAVPAGEQFTYRFTADTPGTYWFHPHVGTQLDRGLYAPLIVDDPREPLSYDEEWVVMLDDWLDGIDTTPDKVLAQARKGMGHDEGHGGGEGGSGPMRMGPMLMGASSDLLGGDAGDVFYPMHLVNGRPANDPHTFSAKPGTRLRIRLINAGGDTAYRVALGGHRMTITHTDGFPVEHREVDAVLLGMGERYDVLVTVKDGVFPLVALAEGKSATALALLRSGSGEAPGPDVRPDSLDGEIVNATDLVADASVRLDDRDPDVRHTIKLTGGMADYDWAINGRAFDRDAPTKNAFEIRQGQRVRVAFTNSTDMWHPLHLHGHTFQVGPDGPRKDTLIVLPGQSLECDFDSANPGRWLVHCHNVYHGEVGMMGLFAYTA</sequence>
<evidence type="ECO:0000259" key="5">
    <source>
        <dbReference type="Pfam" id="PF07731"/>
    </source>
</evidence>
<organism evidence="7 8">
    <name type="scientific">Nocardiopsis gilva YIM 90087</name>
    <dbReference type="NCBI Taxonomy" id="1235441"/>
    <lineage>
        <taxon>Bacteria</taxon>
        <taxon>Bacillati</taxon>
        <taxon>Actinomycetota</taxon>
        <taxon>Actinomycetes</taxon>
        <taxon>Streptosporangiales</taxon>
        <taxon>Nocardiopsidaceae</taxon>
        <taxon>Nocardiopsis</taxon>
    </lineage>
</organism>
<keyword evidence="2" id="KW-0560">Oxidoreductase</keyword>
<dbReference type="Pfam" id="PF07731">
    <property type="entry name" value="Cu-oxidase_2"/>
    <property type="match status" value="1"/>
</dbReference>
<dbReference type="PROSITE" id="PS00079">
    <property type="entry name" value="MULTICOPPER_OXIDASE1"/>
    <property type="match status" value="1"/>
</dbReference>
<reference evidence="7 8" key="1">
    <citation type="submission" date="2017-08" db="EMBL/GenBank/DDBJ databases">
        <title>The complete genome sequence of Nocardiopsis gilva YIM 90087.</title>
        <authorList>
            <person name="Yin M."/>
            <person name="Tang S."/>
        </authorList>
    </citation>
    <scope>NUCLEOTIDE SEQUENCE [LARGE SCALE GENOMIC DNA]</scope>
    <source>
        <strain evidence="7 8">YIM 90087</strain>
    </source>
</reference>
<evidence type="ECO:0000259" key="6">
    <source>
        <dbReference type="Pfam" id="PF07732"/>
    </source>
</evidence>
<dbReference type="PANTHER" id="PTHR11709">
    <property type="entry name" value="MULTI-COPPER OXIDASE"/>
    <property type="match status" value="1"/>
</dbReference>
<dbReference type="Pfam" id="PF00394">
    <property type="entry name" value="Cu-oxidase"/>
    <property type="match status" value="1"/>
</dbReference>
<dbReference type="InterPro" id="IPR008972">
    <property type="entry name" value="Cupredoxin"/>
</dbReference>
<evidence type="ECO:0000256" key="2">
    <source>
        <dbReference type="ARBA" id="ARBA00023002"/>
    </source>
</evidence>